<gene>
    <name evidence="6" type="primary">TPD3</name>
    <name evidence="6" type="ORF">IWW36_000016</name>
</gene>
<dbReference type="PANTHER" id="PTHR10648">
    <property type="entry name" value="SERINE/THREONINE-PROTEIN PHOSPHATASE PP2A 65 KDA REGULATORY SUBUNIT"/>
    <property type="match status" value="1"/>
</dbReference>
<dbReference type="EMBL" id="JANBUW010000001">
    <property type="protein sequence ID" value="KAJ2852659.1"/>
    <property type="molecule type" value="Genomic_DNA"/>
</dbReference>
<evidence type="ECO:0000313" key="7">
    <source>
        <dbReference type="Proteomes" id="UP001139887"/>
    </source>
</evidence>
<dbReference type="Pfam" id="PF22956">
    <property type="entry name" value="VPS15-like_hel"/>
    <property type="match status" value="1"/>
</dbReference>
<evidence type="ECO:0000259" key="5">
    <source>
        <dbReference type="Pfam" id="PF22956"/>
    </source>
</evidence>
<organism evidence="6 7">
    <name type="scientific">Coemansia brasiliensis</name>
    <dbReference type="NCBI Taxonomy" id="2650707"/>
    <lineage>
        <taxon>Eukaryota</taxon>
        <taxon>Fungi</taxon>
        <taxon>Fungi incertae sedis</taxon>
        <taxon>Zoopagomycota</taxon>
        <taxon>Kickxellomycotina</taxon>
        <taxon>Kickxellomycetes</taxon>
        <taxon>Kickxellales</taxon>
        <taxon>Kickxellaceae</taxon>
        <taxon>Coemansia</taxon>
    </lineage>
</organism>
<dbReference type="OrthoDB" id="340346at2759"/>
<reference evidence="6" key="1">
    <citation type="submission" date="2022-07" db="EMBL/GenBank/DDBJ databases">
        <title>Phylogenomic reconstructions and comparative analyses of Kickxellomycotina fungi.</title>
        <authorList>
            <person name="Reynolds N.K."/>
            <person name="Stajich J.E."/>
            <person name="Barry K."/>
            <person name="Grigoriev I.V."/>
            <person name="Crous P."/>
            <person name="Smith M.E."/>
        </authorList>
    </citation>
    <scope>NUCLEOTIDE SEQUENCE</scope>
    <source>
        <strain evidence="6">NRRL 1566</strain>
    </source>
</reference>
<feature type="domain" description="Phosphatase 2A Regulatory Subunit A helical" evidence="5">
    <location>
        <begin position="203"/>
        <end position="429"/>
    </location>
</feature>
<name>A0A9W8M392_9FUNG</name>
<dbReference type="InterPro" id="IPR000357">
    <property type="entry name" value="HEAT"/>
</dbReference>
<evidence type="ECO:0000313" key="6">
    <source>
        <dbReference type="EMBL" id="KAJ2852659.1"/>
    </source>
</evidence>
<dbReference type="FunFam" id="1.25.10.10:FF:000062">
    <property type="entry name" value="Serine/threonine-protein phosphatase 2A regulatory subunit A alpha isoform"/>
    <property type="match status" value="1"/>
</dbReference>
<comment type="similarity">
    <text evidence="2">Belongs to the phosphatase 2A regulatory subunit A family.</text>
</comment>
<keyword evidence="7" id="KW-1185">Reference proteome</keyword>
<evidence type="ECO:0000256" key="2">
    <source>
        <dbReference type="ARBA" id="ARBA00038332"/>
    </source>
</evidence>
<dbReference type="Gene3D" id="1.25.10.10">
    <property type="entry name" value="Leucine-rich Repeat Variant"/>
    <property type="match status" value="1"/>
</dbReference>
<dbReference type="InterPro" id="IPR011989">
    <property type="entry name" value="ARM-like"/>
</dbReference>
<evidence type="ECO:0000256" key="1">
    <source>
        <dbReference type="ARBA" id="ARBA00022737"/>
    </source>
</evidence>
<keyword evidence="1" id="KW-0677">Repeat</keyword>
<dbReference type="AlphaFoldDB" id="A0A9W8M392"/>
<dbReference type="GO" id="GO:0000159">
    <property type="term" value="C:protein phosphatase type 2A complex"/>
    <property type="evidence" value="ECO:0007669"/>
    <property type="project" value="TreeGrafter"/>
</dbReference>
<sequence length="617" mass="68255">MTEQMSIDSAPPVVGGEPSPGPHYDFEDAQSGDLGALAAIADAMKSDNLTDRLESLKRLSVLALAMGEERTREELIPFLDESIDDEDELLLALAELLGDFTQYVGGPKYAYVLLRPLENLAAAEETVVREKAVESINKLVAAMDQLHVEEYLIPCIARLSTGEWFTSRSSAAGLYAAAYGKVTDAIQSKLRAGYEALCKDDTPMIRRAAASNLKDLVEKIEKDHVVTFAIPNFRHLSEDDQDSVRLLTVEPLVAITKRLSTEECKQYLGESVHRMCVDKSWRVRYMVAEQFVALATNIKDAELQEELLNVAISLMHDSEAEVRGAICTQLDGLADLANTEAIIGRLQAPLQELVDDPSQHVRATLAKHIGSLCRVFGREGTIEHLLPLLLRLLKDSFPEVRLNIISKLDVVDNVVGIESLSQSLLPAIVELAEDKQWRVRLAIIEYVPLIASQLGVQFFDEQLTTLCMSWLGDPVYSIREAATTNLKKLTEVFGVDWARATIIPKILIMATHPNYLYRMTTIFAITTIAPSVTPEIVRDMILPALEGLVNDPIPNIRFNVAKCLQPLTEALRKSSETASLESSVIRPTLARLEEDPDPDVRYFAHRSLTAISNAATA</sequence>
<feature type="repeat" description="HEAT" evidence="3">
    <location>
        <begin position="424"/>
        <end position="462"/>
    </location>
</feature>
<feature type="repeat" description="HEAT" evidence="3">
    <location>
        <begin position="229"/>
        <end position="267"/>
    </location>
</feature>
<dbReference type="InterPro" id="IPR051023">
    <property type="entry name" value="PP2A_Regulatory_Subunit_A"/>
</dbReference>
<feature type="repeat" description="HEAT" evidence="3">
    <location>
        <begin position="385"/>
        <end position="423"/>
    </location>
</feature>
<dbReference type="InterPro" id="IPR021133">
    <property type="entry name" value="HEAT_type_2"/>
</dbReference>
<dbReference type="Proteomes" id="UP001139887">
    <property type="component" value="Unassembled WGS sequence"/>
</dbReference>
<dbReference type="PROSITE" id="PS50077">
    <property type="entry name" value="HEAT_REPEAT"/>
    <property type="match status" value="7"/>
</dbReference>
<evidence type="ECO:0000256" key="4">
    <source>
        <dbReference type="SAM" id="MobiDB-lite"/>
    </source>
</evidence>
<dbReference type="InterPro" id="IPR055231">
    <property type="entry name" value="2AA_helical"/>
</dbReference>
<dbReference type="Pfam" id="PF02985">
    <property type="entry name" value="HEAT"/>
    <property type="match status" value="1"/>
</dbReference>
<protein>
    <submittedName>
        <fullName evidence="6">Protein phosphatase 2A structural subunit</fullName>
    </submittedName>
</protein>
<comment type="caution">
    <text evidence="6">The sequence shown here is derived from an EMBL/GenBank/DDBJ whole genome shotgun (WGS) entry which is preliminary data.</text>
</comment>
<dbReference type="PANTHER" id="PTHR10648:SF4">
    <property type="entry name" value="PROTEIN PHOSPHATASE 2 (FORMERLY 2A), REGULATORY SUBUNIT A, BETA ISOFORM-RELATED"/>
    <property type="match status" value="1"/>
</dbReference>
<feature type="repeat" description="HEAT" evidence="3">
    <location>
        <begin position="346"/>
        <end position="384"/>
    </location>
</feature>
<feature type="repeat" description="HEAT" evidence="3">
    <location>
        <begin position="541"/>
        <end position="579"/>
    </location>
</feature>
<dbReference type="GO" id="GO:0019888">
    <property type="term" value="F:protein phosphatase regulator activity"/>
    <property type="evidence" value="ECO:0007669"/>
    <property type="project" value="TreeGrafter"/>
</dbReference>
<dbReference type="GO" id="GO:0005634">
    <property type="term" value="C:nucleus"/>
    <property type="evidence" value="ECO:0007669"/>
    <property type="project" value="UniProtKB-ARBA"/>
</dbReference>
<dbReference type="InterPro" id="IPR016024">
    <property type="entry name" value="ARM-type_fold"/>
</dbReference>
<feature type="repeat" description="HEAT" evidence="3">
    <location>
        <begin position="585"/>
        <end position="617"/>
    </location>
</feature>
<evidence type="ECO:0000256" key="3">
    <source>
        <dbReference type="PROSITE-ProRule" id="PRU00103"/>
    </source>
</evidence>
<dbReference type="SUPFAM" id="SSF48371">
    <property type="entry name" value="ARM repeat"/>
    <property type="match status" value="1"/>
</dbReference>
<dbReference type="GO" id="GO:0005829">
    <property type="term" value="C:cytosol"/>
    <property type="evidence" value="ECO:0007669"/>
    <property type="project" value="TreeGrafter"/>
</dbReference>
<feature type="repeat" description="HEAT" evidence="3">
    <location>
        <begin position="190"/>
        <end position="228"/>
    </location>
</feature>
<feature type="region of interest" description="Disordered" evidence="4">
    <location>
        <begin position="1"/>
        <end position="25"/>
    </location>
</feature>
<accession>A0A9W8M392</accession>
<proteinExistence type="inferred from homology"/>